<sequence length="372" mass="43354">MAPKRKMTDEERAVMVAQMDRDLEDFISEKIESYKATPRDPFDFSKMEKEIENHPAFMQEWDPTKPMTPELEALISLKYEECDTLVEKATNYKEDGNRNFKNSKYRWAIDNYTVAIECKCSDLQLNAICYTNRAAAQFRLGNYRSSFRDVVFARKFVPDHMKAIIRGVHCAKKIRKYDIALRWIDDGLLIDSTNEELLKLRHESEKLKLRNIKLKSVEGDDHDDEEMVGEEWESLFGRTSNKEAASARVFLDDFGTLHWPILLLYPEYGQTDFITQANETTRLVDLLYQVLGPETPEADWDLEKLYKLENLEIYFENKLEETLYQVDINASIQAVISHPKYIVYGGLPSLIILVKGSEFAKDFLKKYSISTN</sequence>
<dbReference type="OrthoDB" id="420195at2759"/>
<dbReference type="Pfam" id="PF18972">
    <property type="entry name" value="Wheel"/>
    <property type="match status" value="1"/>
</dbReference>
<evidence type="ECO:0000313" key="5">
    <source>
        <dbReference type="Proteomes" id="UP000593567"/>
    </source>
</evidence>
<dbReference type="EMBL" id="VXIV02003146">
    <property type="protein sequence ID" value="KAF6020773.1"/>
    <property type="molecule type" value="Genomic_DNA"/>
</dbReference>
<dbReference type="GO" id="GO:0005829">
    <property type="term" value="C:cytosol"/>
    <property type="evidence" value="ECO:0007669"/>
    <property type="project" value="TreeGrafter"/>
</dbReference>
<keyword evidence="5" id="KW-1185">Reference proteome</keyword>
<dbReference type="PANTHER" id="PTHR46035">
    <property type="entry name" value="TETRATRICOPEPTIDE REPEAT PROTEIN 4"/>
    <property type="match status" value="1"/>
</dbReference>
<dbReference type="GO" id="GO:0051879">
    <property type="term" value="F:Hsp90 protein binding"/>
    <property type="evidence" value="ECO:0007669"/>
    <property type="project" value="InterPro"/>
</dbReference>
<dbReference type="AlphaFoldDB" id="A0A7J7J3T4"/>
<dbReference type="CDD" id="cd21380">
    <property type="entry name" value="CTWD_Cns1"/>
    <property type="match status" value="1"/>
</dbReference>
<protein>
    <submittedName>
        <fullName evidence="4">TTC4</fullName>
    </submittedName>
</protein>
<name>A0A7J7J3T4_BUGNE</name>
<evidence type="ECO:0000256" key="1">
    <source>
        <dbReference type="ARBA" id="ARBA00022737"/>
    </source>
</evidence>
<dbReference type="Proteomes" id="UP000593567">
    <property type="component" value="Unassembled WGS sequence"/>
</dbReference>
<keyword evidence="1" id="KW-0677">Repeat</keyword>
<evidence type="ECO:0000256" key="2">
    <source>
        <dbReference type="ARBA" id="ARBA00022803"/>
    </source>
</evidence>
<dbReference type="GO" id="GO:0030544">
    <property type="term" value="F:Hsp70 protein binding"/>
    <property type="evidence" value="ECO:0007669"/>
    <property type="project" value="TreeGrafter"/>
</dbReference>
<dbReference type="GO" id="GO:0005634">
    <property type="term" value="C:nucleus"/>
    <property type="evidence" value="ECO:0007669"/>
    <property type="project" value="TreeGrafter"/>
</dbReference>
<comment type="caution">
    <text evidence="4">The sequence shown here is derived from an EMBL/GenBank/DDBJ whole genome shotgun (WGS) entry which is preliminary data.</text>
</comment>
<dbReference type="GO" id="GO:0006457">
    <property type="term" value="P:protein folding"/>
    <property type="evidence" value="ECO:0007669"/>
    <property type="project" value="TreeGrafter"/>
</dbReference>
<dbReference type="SUPFAM" id="SSF48452">
    <property type="entry name" value="TPR-like"/>
    <property type="match status" value="1"/>
</dbReference>
<gene>
    <name evidence="4" type="ORF">EB796_020929</name>
</gene>
<evidence type="ECO:0000259" key="3">
    <source>
        <dbReference type="Pfam" id="PF18972"/>
    </source>
</evidence>
<dbReference type="PANTHER" id="PTHR46035:SF1">
    <property type="entry name" value="TETRATRICOPEPTIDE REPEAT PROTEIN 4"/>
    <property type="match status" value="1"/>
</dbReference>
<dbReference type="Gene3D" id="1.25.40.10">
    <property type="entry name" value="Tetratricopeptide repeat domain"/>
    <property type="match status" value="1"/>
</dbReference>
<reference evidence="4" key="1">
    <citation type="submission" date="2020-06" db="EMBL/GenBank/DDBJ databases">
        <title>Draft genome of Bugula neritina, a colonial animal packing powerful symbionts and potential medicines.</title>
        <authorList>
            <person name="Rayko M."/>
        </authorList>
    </citation>
    <scope>NUCLEOTIDE SEQUENCE [LARGE SCALE GENOMIC DNA]</scope>
    <source>
        <strain evidence="4">Kwan_BN1</strain>
    </source>
</reference>
<keyword evidence="2" id="KW-0802">TPR repeat</keyword>
<organism evidence="4 5">
    <name type="scientific">Bugula neritina</name>
    <name type="common">Brown bryozoan</name>
    <name type="synonym">Sertularia neritina</name>
    <dbReference type="NCBI Taxonomy" id="10212"/>
    <lineage>
        <taxon>Eukaryota</taxon>
        <taxon>Metazoa</taxon>
        <taxon>Spiralia</taxon>
        <taxon>Lophotrochozoa</taxon>
        <taxon>Bryozoa</taxon>
        <taxon>Gymnolaemata</taxon>
        <taxon>Cheilostomatida</taxon>
        <taxon>Flustrina</taxon>
        <taxon>Buguloidea</taxon>
        <taxon>Bugulidae</taxon>
        <taxon>Bugula</taxon>
    </lineage>
</organism>
<evidence type="ECO:0000313" key="4">
    <source>
        <dbReference type="EMBL" id="KAF6020773.1"/>
    </source>
</evidence>
<dbReference type="InterPro" id="IPR044059">
    <property type="entry name" value="Csn1/TTC4_wheel"/>
</dbReference>
<dbReference type="InterPro" id="IPR011990">
    <property type="entry name" value="TPR-like_helical_dom_sf"/>
</dbReference>
<accession>A0A7J7J3T4</accession>
<proteinExistence type="predicted"/>
<feature type="domain" description="Cns1/TTC4 wheel" evidence="3">
    <location>
        <begin position="255"/>
        <end position="366"/>
    </location>
</feature>